<dbReference type="EMBL" id="CASHTH010002539">
    <property type="protein sequence ID" value="CAI8031480.1"/>
    <property type="molecule type" value="Genomic_DNA"/>
</dbReference>
<feature type="signal peptide" evidence="1">
    <location>
        <begin position="1"/>
        <end position="27"/>
    </location>
</feature>
<sequence>MRPPACITVTTTLLCFILLAIFSRTDADFSAILSPANSTVLSGEEVTCVCSSNFNTVFPLWEINSEAYQITNLPLGYEATGSNLTFRVYANLTVVRCSFLIIADRLAREVHSNIGRVFQQGIPDVDPLESLEKCDPTNVTFYFSDEYLIIWDIDYFTPECIFLISVSSCSLNARSCTFIANNITSPHVTVSLNICLTPDHPGGVTVNVTFNNSLCREGDSSCRSRPMYIPVVNKTSKYKSCFNYISLYVHTSTEIVKVKTDGIVVRNLSNMYCNVNKSLTNIQLCIDSEEIYGCFGAFESPYFEFSDDGNAIGIEVRNLTESLNRTVISVFCPFRPCTSNPLLHTQILNIELLYTNESCENCSIKATCECGICVCKNGYWGDGVMCEGYCYIQHLAVQFRNYIMYLLVSRVRTAATLPTVCRKPSKCRDGYSGNGTSCEAKCENCSQYATCKNGKCMCMEDYVGDGITCDEDVDCNNCTKQTCKTQKCSTCDEVIVVCKMCVSAESNSKDLRWLAS</sequence>
<gene>
    <name evidence="2" type="ORF">GBAR_LOCUS17864</name>
</gene>
<comment type="caution">
    <text evidence="2">The sequence shown here is derived from an EMBL/GenBank/DDBJ whole genome shotgun (WGS) entry which is preliminary data.</text>
</comment>
<evidence type="ECO:0000256" key="1">
    <source>
        <dbReference type="SAM" id="SignalP"/>
    </source>
</evidence>
<reference evidence="2" key="1">
    <citation type="submission" date="2023-03" db="EMBL/GenBank/DDBJ databases">
        <authorList>
            <person name="Steffen K."/>
            <person name="Cardenas P."/>
        </authorList>
    </citation>
    <scope>NUCLEOTIDE SEQUENCE</scope>
</reference>
<protein>
    <submittedName>
        <fullName evidence="2">Uncharacterized protein</fullName>
    </submittedName>
</protein>
<feature type="chain" id="PRO_5041303289" evidence="1">
    <location>
        <begin position="28"/>
        <end position="516"/>
    </location>
</feature>
<accession>A0AA35WYL1</accession>
<evidence type="ECO:0000313" key="3">
    <source>
        <dbReference type="Proteomes" id="UP001174909"/>
    </source>
</evidence>
<proteinExistence type="predicted"/>
<evidence type="ECO:0000313" key="2">
    <source>
        <dbReference type="EMBL" id="CAI8031480.1"/>
    </source>
</evidence>
<name>A0AA35WYL1_GEOBA</name>
<keyword evidence="3" id="KW-1185">Reference proteome</keyword>
<keyword evidence="1" id="KW-0732">Signal</keyword>
<organism evidence="2 3">
    <name type="scientific">Geodia barretti</name>
    <name type="common">Barrett's horny sponge</name>
    <dbReference type="NCBI Taxonomy" id="519541"/>
    <lineage>
        <taxon>Eukaryota</taxon>
        <taxon>Metazoa</taxon>
        <taxon>Porifera</taxon>
        <taxon>Demospongiae</taxon>
        <taxon>Heteroscleromorpha</taxon>
        <taxon>Tetractinellida</taxon>
        <taxon>Astrophorina</taxon>
        <taxon>Geodiidae</taxon>
        <taxon>Geodia</taxon>
    </lineage>
</organism>
<dbReference type="AlphaFoldDB" id="A0AA35WYL1"/>
<dbReference type="Proteomes" id="UP001174909">
    <property type="component" value="Unassembled WGS sequence"/>
</dbReference>